<proteinExistence type="predicted"/>
<accession>A0AAN7UUK0</accession>
<evidence type="ECO:0000313" key="2">
    <source>
        <dbReference type="Proteomes" id="UP001305414"/>
    </source>
</evidence>
<name>A0AAN7UUK0_9PEZI</name>
<dbReference type="Proteomes" id="UP001305414">
    <property type="component" value="Unassembled WGS sequence"/>
</dbReference>
<comment type="caution">
    <text evidence="1">The sequence shown here is derived from an EMBL/GenBank/DDBJ whole genome shotgun (WGS) entry which is preliminary data.</text>
</comment>
<evidence type="ECO:0000313" key="1">
    <source>
        <dbReference type="EMBL" id="KAK5632291.1"/>
    </source>
</evidence>
<protein>
    <submittedName>
        <fullName evidence="1">Uncharacterized protein</fullName>
    </submittedName>
</protein>
<organism evidence="1 2">
    <name type="scientific">Xylaria bambusicola</name>
    <dbReference type="NCBI Taxonomy" id="326684"/>
    <lineage>
        <taxon>Eukaryota</taxon>
        <taxon>Fungi</taxon>
        <taxon>Dikarya</taxon>
        <taxon>Ascomycota</taxon>
        <taxon>Pezizomycotina</taxon>
        <taxon>Sordariomycetes</taxon>
        <taxon>Xylariomycetidae</taxon>
        <taxon>Xylariales</taxon>
        <taxon>Xylariaceae</taxon>
        <taxon>Xylaria</taxon>
    </lineage>
</organism>
<dbReference type="AlphaFoldDB" id="A0AAN7UUK0"/>
<reference evidence="1 2" key="1">
    <citation type="submission" date="2023-10" db="EMBL/GenBank/DDBJ databases">
        <title>Draft genome sequence of Xylaria bambusicola isolate GMP-LS, the root and basal stem rot pathogen of sugarcane in Indonesia.</title>
        <authorList>
            <person name="Selvaraj P."/>
            <person name="Muralishankar V."/>
            <person name="Muruganantham S."/>
            <person name="Sp S."/>
            <person name="Haryani S."/>
            <person name="Lau K.J.X."/>
            <person name="Naqvi N.I."/>
        </authorList>
    </citation>
    <scope>NUCLEOTIDE SEQUENCE [LARGE SCALE GENOMIC DNA]</scope>
    <source>
        <strain evidence="1">GMP-LS</strain>
    </source>
</reference>
<keyword evidence="2" id="KW-1185">Reference proteome</keyword>
<gene>
    <name evidence="1" type="ORF">RRF57_008005</name>
</gene>
<dbReference type="EMBL" id="JAWHQM010000024">
    <property type="protein sequence ID" value="KAK5632291.1"/>
    <property type="molecule type" value="Genomic_DNA"/>
</dbReference>
<sequence>MMGYLLPEIALKVTMMGDKEDLKTLVSSGTTPTTMTDGSRGMGMGGSIVKSSFFESAKKAFVFSSFRGYESRDA</sequence>